<feature type="domain" description="YqbQ/XkdQ" evidence="2">
    <location>
        <begin position="23"/>
        <end position="311"/>
    </location>
</feature>
<dbReference type="AlphaFoldDB" id="I8RJ01"/>
<gene>
    <name evidence="3" type="ORF">FB4_0159</name>
</gene>
<accession>I8RJ01</accession>
<evidence type="ECO:0000259" key="2">
    <source>
        <dbReference type="Pfam" id="PF24032"/>
    </source>
</evidence>
<dbReference type="OrthoDB" id="2651947at2"/>
<dbReference type="SUPFAM" id="SSF69279">
    <property type="entry name" value="Phage tail proteins"/>
    <property type="match status" value="1"/>
</dbReference>
<dbReference type="Proteomes" id="UP000004324">
    <property type="component" value="Unassembled WGS sequence"/>
</dbReference>
<dbReference type="RefSeq" id="WP_007931996.1">
    <property type="nucleotide sequence ID" value="NZ_AKVJ01000011.1"/>
</dbReference>
<dbReference type="Pfam" id="PF24032">
    <property type="entry name" value="YQBQ"/>
    <property type="match status" value="1"/>
</dbReference>
<proteinExistence type="predicted"/>
<keyword evidence="4" id="KW-1185">Reference proteome</keyword>
<reference evidence="3 4" key="1">
    <citation type="journal article" date="2012" name="J. Bacteriol.">
        <title>Draft Genome Sequences for Two Metal-Reducing Pelosinus fermentans Strains Isolated from a Cr(VI)-Contaminated Site and for Type Strain R7.</title>
        <authorList>
            <person name="Brown S.D."/>
            <person name="Podar M."/>
            <person name="Klingeman D.M."/>
            <person name="Johnson C.M."/>
            <person name="Yang Z.K."/>
            <person name="Utturkar S.M."/>
            <person name="Land M.L."/>
            <person name="Mosher J.J."/>
            <person name="Hurt R.A.Jr."/>
            <person name="Phelps T.J."/>
            <person name="Palumbo A.V."/>
            <person name="Arkin A.P."/>
            <person name="Hazen T.C."/>
            <person name="Elias D.A."/>
        </authorList>
    </citation>
    <scope>NUCLEOTIDE SEQUENCE [LARGE SCALE GENOMIC DNA]</scope>
    <source>
        <strain evidence="3 4">B4</strain>
    </source>
</reference>
<dbReference type="EMBL" id="AKVJ01000011">
    <property type="protein sequence ID" value="EIW19908.1"/>
    <property type="molecule type" value="Genomic_DNA"/>
</dbReference>
<evidence type="ECO:0000313" key="3">
    <source>
        <dbReference type="EMBL" id="EIW19908.1"/>
    </source>
</evidence>
<feature type="region of interest" description="Disordered" evidence="1">
    <location>
        <begin position="334"/>
        <end position="371"/>
    </location>
</feature>
<protein>
    <submittedName>
        <fullName evidence="3">NLP/P60 protein</fullName>
    </submittedName>
</protein>
<evidence type="ECO:0000313" key="4">
    <source>
        <dbReference type="Proteomes" id="UP000004324"/>
    </source>
</evidence>
<dbReference type="PATRIC" id="fig|1149862.3.peg.1059"/>
<organism evidence="3 4">
    <name type="scientific">Pelosinus fermentans B4</name>
    <dbReference type="NCBI Taxonomy" id="1149862"/>
    <lineage>
        <taxon>Bacteria</taxon>
        <taxon>Bacillati</taxon>
        <taxon>Bacillota</taxon>
        <taxon>Negativicutes</taxon>
        <taxon>Selenomonadales</taxon>
        <taxon>Sporomusaceae</taxon>
        <taxon>Pelosinus</taxon>
    </lineage>
</organism>
<evidence type="ECO:0000256" key="1">
    <source>
        <dbReference type="SAM" id="MobiDB-lite"/>
    </source>
</evidence>
<dbReference type="InterPro" id="IPR056937">
    <property type="entry name" value="YqbQ/XkdQ"/>
</dbReference>
<name>I8RJ01_9FIRM</name>
<comment type="caution">
    <text evidence="3">The sequence shown here is derived from an EMBL/GenBank/DDBJ whole genome shotgun (WGS) entry which is preliminary data.</text>
</comment>
<sequence length="385" mass="43797">MLDIRLNGQSLRDILTSPPRIHDQANGVCRVLEFEVAYSDKLVNFLGQPVELWYNGERWFFGFMLRRGKTIDHRVIFKAYDPLFYFKRTPDDYYIKNQTATQGFRYLAEQVGVKVQKLEDTGAVFTALYYSNSTPDKIVVDLMARTYKANGRKFWFRYNPGVKDEGLYLFERKVPAKIWAFTVGVNLTSAAIEESVEETCPVIKLVNRETGKTVYEVDNEALQQYGHQIHFEEVDKDKADTMEAYAKELLAKLSVVNTTMDIEGINPDRTMPQFYSGDAIYVEEELTGIIGGFYIRNVTHTFASDNLVTVSVEITEAPDIPEIQYQEANTEITELADGTSGKRKSRGKKADKETDTNTGVQESPGYSAEMQKQIEKYGIKKGGSN</sequence>